<evidence type="ECO:0000313" key="2">
    <source>
        <dbReference type="EMBL" id="CAB0039336.1"/>
    </source>
</evidence>
<name>A0A6H5IPY4_9HYME</name>
<proteinExistence type="predicted"/>
<reference evidence="2 3" key="1">
    <citation type="submission" date="2020-02" db="EMBL/GenBank/DDBJ databases">
        <authorList>
            <person name="Ferguson B K."/>
        </authorList>
    </citation>
    <scope>NUCLEOTIDE SEQUENCE [LARGE SCALE GENOMIC DNA]</scope>
</reference>
<evidence type="ECO:0000313" key="3">
    <source>
        <dbReference type="Proteomes" id="UP000479190"/>
    </source>
</evidence>
<feature type="compositionally biased region" description="Basic and acidic residues" evidence="1">
    <location>
        <begin position="150"/>
        <end position="172"/>
    </location>
</feature>
<feature type="region of interest" description="Disordered" evidence="1">
    <location>
        <begin position="148"/>
        <end position="185"/>
    </location>
</feature>
<gene>
    <name evidence="2" type="ORF">TBRA_LOCUS11082</name>
</gene>
<keyword evidence="3" id="KW-1185">Reference proteome</keyword>
<dbReference type="Proteomes" id="UP000479190">
    <property type="component" value="Unassembled WGS sequence"/>
</dbReference>
<sequence length="185" mass="21646">MMNRMRANHTCLAESLERKNIISDPRCRCGCEEESLNHVLWNCGLLEPQREAMMERLKKMQLFPPYNAESLLARPNIAACKIICGFLDSCGIRLHRDFNRDYTEIILWFKSRLCRDYTVVQIAIIPRLYLTVLISENQKDFALASTRTTTRHETIRPRTTRIRDISSRDNSTHNKSTSKKKTKIK</sequence>
<dbReference type="OrthoDB" id="7616861at2759"/>
<feature type="compositionally biased region" description="Basic residues" evidence="1">
    <location>
        <begin position="176"/>
        <end position="185"/>
    </location>
</feature>
<evidence type="ECO:0000256" key="1">
    <source>
        <dbReference type="SAM" id="MobiDB-lite"/>
    </source>
</evidence>
<organism evidence="2 3">
    <name type="scientific">Trichogramma brassicae</name>
    <dbReference type="NCBI Taxonomy" id="86971"/>
    <lineage>
        <taxon>Eukaryota</taxon>
        <taxon>Metazoa</taxon>
        <taxon>Ecdysozoa</taxon>
        <taxon>Arthropoda</taxon>
        <taxon>Hexapoda</taxon>
        <taxon>Insecta</taxon>
        <taxon>Pterygota</taxon>
        <taxon>Neoptera</taxon>
        <taxon>Endopterygota</taxon>
        <taxon>Hymenoptera</taxon>
        <taxon>Apocrita</taxon>
        <taxon>Proctotrupomorpha</taxon>
        <taxon>Chalcidoidea</taxon>
        <taxon>Trichogrammatidae</taxon>
        <taxon>Trichogramma</taxon>
    </lineage>
</organism>
<dbReference type="EMBL" id="CADCXV010000953">
    <property type="protein sequence ID" value="CAB0039336.1"/>
    <property type="molecule type" value="Genomic_DNA"/>
</dbReference>
<accession>A0A6H5IPY4</accession>
<protein>
    <submittedName>
        <fullName evidence="2">Uncharacterized protein</fullName>
    </submittedName>
</protein>
<dbReference type="AlphaFoldDB" id="A0A6H5IPY4"/>